<reference evidence="2" key="1">
    <citation type="submission" date="2020-07" db="EMBL/GenBank/DDBJ databases">
        <title>Genome sequence and genetic diversity analysis of an under-domesticated orphan crop, white fonio (Digitaria exilis).</title>
        <authorList>
            <person name="Bennetzen J.L."/>
            <person name="Chen S."/>
            <person name="Ma X."/>
            <person name="Wang X."/>
            <person name="Yssel A.E.J."/>
            <person name="Chaluvadi S.R."/>
            <person name="Johnson M."/>
            <person name="Gangashetty P."/>
            <person name="Hamidou F."/>
            <person name="Sanogo M.D."/>
            <person name="Zwaenepoel A."/>
            <person name="Wallace J."/>
            <person name="Van De Peer Y."/>
            <person name="Van Deynze A."/>
        </authorList>
    </citation>
    <scope>NUCLEOTIDE SEQUENCE</scope>
    <source>
        <tissue evidence="2">Leaves</tissue>
    </source>
</reference>
<accession>A0A835ART6</accession>
<keyword evidence="3" id="KW-1185">Reference proteome</keyword>
<feature type="chain" id="PRO_5032369560" evidence="1">
    <location>
        <begin position="25"/>
        <end position="174"/>
    </location>
</feature>
<protein>
    <submittedName>
        <fullName evidence="2">Uncharacterized protein</fullName>
    </submittedName>
</protein>
<dbReference type="PANTHER" id="PTHR36312:SF1">
    <property type="entry name" value="OS01G0594500 PROTEIN"/>
    <property type="match status" value="1"/>
</dbReference>
<dbReference type="AlphaFoldDB" id="A0A835ART6"/>
<proteinExistence type="predicted"/>
<dbReference type="Proteomes" id="UP000636709">
    <property type="component" value="Unassembled WGS sequence"/>
</dbReference>
<gene>
    <name evidence="2" type="ORF">HU200_050174</name>
</gene>
<dbReference type="InterPro" id="IPR038975">
    <property type="entry name" value="THNL"/>
</dbReference>
<evidence type="ECO:0000313" key="3">
    <source>
        <dbReference type="Proteomes" id="UP000636709"/>
    </source>
</evidence>
<evidence type="ECO:0000313" key="2">
    <source>
        <dbReference type="EMBL" id="KAF8670907.1"/>
    </source>
</evidence>
<comment type="caution">
    <text evidence="2">The sequence shown here is derived from an EMBL/GenBank/DDBJ whole genome shotgun (WGS) entry which is preliminary data.</text>
</comment>
<keyword evidence="1" id="KW-0732">Signal</keyword>
<dbReference type="PANTHER" id="PTHR36312">
    <property type="entry name" value="THIONIN-LIKE PROTEIN 1"/>
    <property type="match status" value="1"/>
</dbReference>
<sequence>MAASWLAVAVVVVAAAALPMLAAGGYTECYDFCFKDCISKDKSMRDYCSYACDKTCAPDAPIRRRTEPAMECQIGCVRKSCHGGIRADGKDMEACYGQCYNSCETGTVLPLPRPLRAGSGPVRPAALPDHPFHKKQDAFRPAALPDHPFHEKQDVWPAALPDHPFHEKHDAVVP</sequence>
<feature type="signal peptide" evidence="1">
    <location>
        <begin position="1"/>
        <end position="24"/>
    </location>
</feature>
<evidence type="ECO:0000256" key="1">
    <source>
        <dbReference type="SAM" id="SignalP"/>
    </source>
</evidence>
<name>A0A835ART6_9POAL</name>
<dbReference type="OrthoDB" id="688747at2759"/>
<organism evidence="2 3">
    <name type="scientific">Digitaria exilis</name>
    <dbReference type="NCBI Taxonomy" id="1010633"/>
    <lineage>
        <taxon>Eukaryota</taxon>
        <taxon>Viridiplantae</taxon>
        <taxon>Streptophyta</taxon>
        <taxon>Embryophyta</taxon>
        <taxon>Tracheophyta</taxon>
        <taxon>Spermatophyta</taxon>
        <taxon>Magnoliopsida</taxon>
        <taxon>Liliopsida</taxon>
        <taxon>Poales</taxon>
        <taxon>Poaceae</taxon>
        <taxon>PACMAD clade</taxon>
        <taxon>Panicoideae</taxon>
        <taxon>Panicodae</taxon>
        <taxon>Paniceae</taxon>
        <taxon>Anthephorinae</taxon>
        <taxon>Digitaria</taxon>
    </lineage>
</organism>
<dbReference type="EMBL" id="JACEFO010002248">
    <property type="protein sequence ID" value="KAF8670907.1"/>
    <property type="molecule type" value="Genomic_DNA"/>
</dbReference>